<keyword evidence="8" id="KW-0732">Signal</keyword>
<sequence length="559" mass="58759">MRNRLSLAALTLLPLLASGARAQTELTKADSFLRPVLARASNQSAGWTSVVVKFSGKLDSNQRQQLTALQADTYRNLELIGSAGVRLPTRNLKALAALPFVEHLSADTTVKKSDEFITEHSNAKAVWNDFGYAGWGVNVAVLDSGIKDNHPDMAGGVIANANFNASGNTEDPCGHGTHVAGIIAGFGCASSGPGSFRTFYGVAPGAYLVDVTVLDGKGQGSVTDVIAGIQWVIANKTALNIRILNLSLGHPVGESYKTDPLCQAVEAAWKAGIVVVCAAGNTGRQSDTAQAGQLNEGYGINYGSIQSPGNDPYVITVGAVKNVDGNRANDKLATYSSRGPSRLDFILKPDLVAPGNQVISTLSNTSYLATTYGATNAVKQTEYKTGRDTSSRFYFRLSGTSMAAPVVSGAAAILLEKEPWLTPDTIKARLMLSADKVSDKGGLYTDPCSYGAGMLNIYNAIQSTAVATAPAVSPNLYQDGAGNVYINTSSMLGGTQVIWGVNGVNNLKVVWGNQVIWGTSANILNASQVIWGSAVWSNQVIWGTNTNTVDLSSKAIRGE</sequence>
<comment type="caution">
    <text evidence="10">The sequence shown here is derived from an EMBL/GenBank/DDBJ whole genome shotgun (WGS) entry which is preliminary data.</text>
</comment>
<evidence type="ECO:0000313" key="10">
    <source>
        <dbReference type="EMBL" id="MBB6051376.1"/>
    </source>
</evidence>
<evidence type="ECO:0000256" key="7">
    <source>
        <dbReference type="RuleBase" id="RU003355"/>
    </source>
</evidence>
<reference evidence="10 11" key="1">
    <citation type="submission" date="2020-08" db="EMBL/GenBank/DDBJ databases">
        <title>Genomic Encyclopedia of Type Strains, Phase IV (KMG-IV): sequencing the most valuable type-strain genomes for metagenomic binning, comparative biology and taxonomic classification.</title>
        <authorList>
            <person name="Goeker M."/>
        </authorList>
    </citation>
    <scope>NUCLEOTIDE SEQUENCE [LARGE SCALE GENOMIC DNA]</scope>
    <source>
        <strain evidence="10 11">DSM 23562</strain>
    </source>
</reference>
<evidence type="ECO:0000256" key="8">
    <source>
        <dbReference type="SAM" id="SignalP"/>
    </source>
</evidence>
<dbReference type="EMBL" id="JACHGW010000003">
    <property type="protein sequence ID" value="MBB6051376.1"/>
    <property type="molecule type" value="Genomic_DNA"/>
</dbReference>
<evidence type="ECO:0000256" key="1">
    <source>
        <dbReference type="ARBA" id="ARBA00011073"/>
    </source>
</evidence>
<evidence type="ECO:0000256" key="5">
    <source>
        <dbReference type="PIRSR" id="PIRSR615500-1"/>
    </source>
</evidence>
<dbReference type="EC" id="3.4.21.-" evidence="10"/>
<dbReference type="PANTHER" id="PTHR43806">
    <property type="entry name" value="PEPTIDASE S8"/>
    <property type="match status" value="1"/>
</dbReference>
<dbReference type="PROSITE" id="PS00138">
    <property type="entry name" value="SUBTILASE_SER"/>
    <property type="match status" value="1"/>
</dbReference>
<proteinExistence type="inferred from homology"/>
<evidence type="ECO:0000256" key="2">
    <source>
        <dbReference type="ARBA" id="ARBA00022670"/>
    </source>
</evidence>
<dbReference type="PROSITE" id="PS00136">
    <property type="entry name" value="SUBTILASE_ASP"/>
    <property type="match status" value="1"/>
</dbReference>
<dbReference type="Proteomes" id="UP000520814">
    <property type="component" value="Unassembled WGS sequence"/>
</dbReference>
<keyword evidence="2 6" id="KW-0645">Protease</keyword>
<feature type="chain" id="PRO_5030760729" evidence="8">
    <location>
        <begin position="23"/>
        <end position="559"/>
    </location>
</feature>
<dbReference type="AlphaFoldDB" id="A0A7W9W7M6"/>
<dbReference type="Pfam" id="PF00082">
    <property type="entry name" value="Peptidase_S8"/>
    <property type="match status" value="1"/>
</dbReference>
<dbReference type="InterPro" id="IPR022398">
    <property type="entry name" value="Peptidase_S8_His-AS"/>
</dbReference>
<feature type="active site" description="Charge relay system" evidence="5 6">
    <location>
        <position position="175"/>
    </location>
</feature>
<accession>A0A7W9W7M6</accession>
<evidence type="ECO:0000256" key="3">
    <source>
        <dbReference type="ARBA" id="ARBA00022801"/>
    </source>
</evidence>
<evidence type="ECO:0000256" key="4">
    <source>
        <dbReference type="ARBA" id="ARBA00022825"/>
    </source>
</evidence>
<dbReference type="RefSeq" id="WP_184198211.1">
    <property type="nucleotide sequence ID" value="NZ_JACHGW010000003.1"/>
</dbReference>
<protein>
    <submittedName>
        <fullName evidence="10">Serine protease AprX</fullName>
        <ecNumber evidence="10">3.4.21.-</ecNumber>
    </submittedName>
</protein>
<dbReference type="Gene3D" id="3.40.50.200">
    <property type="entry name" value="Peptidase S8/S53 domain"/>
    <property type="match status" value="1"/>
</dbReference>
<keyword evidence="4 6" id="KW-0720">Serine protease</keyword>
<organism evidence="10 11">
    <name type="scientific">Armatimonas rosea</name>
    <dbReference type="NCBI Taxonomy" id="685828"/>
    <lineage>
        <taxon>Bacteria</taxon>
        <taxon>Bacillati</taxon>
        <taxon>Armatimonadota</taxon>
        <taxon>Armatimonadia</taxon>
        <taxon>Armatimonadales</taxon>
        <taxon>Armatimonadaceae</taxon>
        <taxon>Armatimonas</taxon>
    </lineage>
</organism>
<feature type="signal peptide" evidence="8">
    <location>
        <begin position="1"/>
        <end position="22"/>
    </location>
</feature>
<dbReference type="InterPro" id="IPR050131">
    <property type="entry name" value="Peptidase_S8_subtilisin-like"/>
</dbReference>
<evidence type="ECO:0000256" key="6">
    <source>
        <dbReference type="PROSITE-ProRule" id="PRU01240"/>
    </source>
</evidence>
<comment type="similarity">
    <text evidence="1 6 7">Belongs to the peptidase S8 family.</text>
</comment>
<dbReference type="PROSITE" id="PS51892">
    <property type="entry name" value="SUBTILASE"/>
    <property type="match status" value="1"/>
</dbReference>
<name>A0A7W9W7M6_ARMRO</name>
<gene>
    <name evidence="10" type="ORF">HNQ39_003186</name>
</gene>
<dbReference type="InterPro" id="IPR023828">
    <property type="entry name" value="Peptidase_S8_Ser-AS"/>
</dbReference>
<keyword evidence="11" id="KW-1185">Reference proteome</keyword>
<keyword evidence="3 6" id="KW-0378">Hydrolase</keyword>
<evidence type="ECO:0000313" key="11">
    <source>
        <dbReference type="Proteomes" id="UP000520814"/>
    </source>
</evidence>
<dbReference type="InterPro" id="IPR015500">
    <property type="entry name" value="Peptidase_S8_subtilisin-rel"/>
</dbReference>
<dbReference type="InterPro" id="IPR000209">
    <property type="entry name" value="Peptidase_S8/S53_dom"/>
</dbReference>
<feature type="active site" description="Charge relay system" evidence="5 6">
    <location>
        <position position="143"/>
    </location>
</feature>
<evidence type="ECO:0000259" key="9">
    <source>
        <dbReference type="Pfam" id="PF00082"/>
    </source>
</evidence>
<dbReference type="SUPFAM" id="SSF52743">
    <property type="entry name" value="Subtilisin-like"/>
    <property type="match status" value="1"/>
</dbReference>
<dbReference type="GO" id="GO:0006508">
    <property type="term" value="P:proteolysis"/>
    <property type="evidence" value="ECO:0007669"/>
    <property type="project" value="UniProtKB-KW"/>
</dbReference>
<dbReference type="InterPro" id="IPR023827">
    <property type="entry name" value="Peptidase_S8_Asp-AS"/>
</dbReference>
<dbReference type="PANTHER" id="PTHR43806:SF65">
    <property type="entry name" value="SERINE PROTEASE APRX"/>
    <property type="match status" value="1"/>
</dbReference>
<feature type="active site" description="Charge relay system" evidence="5 6">
    <location>
        <position position="401"/>
    </location>
</feature>
<dbReference type="InterPro" id="IPR036852">
    <property type="entry name" value="Peptidase_S8/S53_dom_sf"/>
</dbReference>
<dbReference type="CDD" id="cd07487">
    <property type="entry name" value="Peptidases_S8_1"/>
    <property type="match status" value="1"/>
</dbReference>
<dbReference type="GO" id="GO:0004252">
    <property type="term" value="F:serine-type endopeptidase activity"/>
    <property type="evidence" value="ECO:0007669"/>
    <property type="project" value="UniProtKB-UniRule"/>
</dbReference>
<dbReference type="PROSITE" id="PS00137">
    <property type="entry name" value="SUBTILASE_HIS"/>
    <property type="match status" value="1"/>
</dbReference>
<dbReference type="PRINTS" id="PR00723">
    <property type="entry name" value="SUBTILISIN"/>
</dbReference>
<feature type="domain" description="Peptidase S8/S53" evidence="9">
    <location>
        <begin position="136"/>
        <end position="440"/>
    </location>
</feature>